<evidence type="ECO:0000313" key="2">
    <source>
        <dbReference type="Proteomes" id="UP000054549"/>
    </source>
</evidence>
<protein>
    <submittedName>
        <fullName evidence="1">Uncharacterized protein</fullName>
    </submittedName>
</protein>
<name>A0A0C2WS43_AMAMK</name>
<dbReference type="InParanoid" id="A0A0C2WS43"/>
<proteinExistence type="predicted"/>
<dbReference type="EMBL" id="KN818321">
    <property type="protein sequence ID" value="KIL59138.1"/>
    <property type="molecule type" value="Genomic_DNA"/>
</dbReference>
<accession>A0A0C2WS43</accession>
<gene>
    <name evidence="1" type="ORF">M378DRAFT_275109</name>
</gene>
<keyword evidence="2" id="KW-1185">Reference proteome</keyword>
<dbReference type="HOGENOM" id="CLU_2263054_0_0_1"/>
<reference evidence="1 2" key="1">
    <citation type="submission" date="2014-04" db="EMBL/GenBank/DDBJ databases">
        <title>Evolutionary Origins and Diversification of the Mycorrhizal Mutualists.</title>
        <authorList>
            <consortium name="DOE Joint Genome Institute"/>
            <consortium name="Mycorrhizal Genomics Consortium"/>
            <person name="Kohler A."/>
            <person name="Kuo A."/>
            <person name="Nagy L.G."/>
            <person name="Floudas D."/>
            <person name="Copeland A."/>
            <person name="Barry K.W."/>
            <person name="Cichocki N."/>
            <person name="Veneault-Fourrey C."/>
            <person name="LaButti K."/>
            <person name="Lindquist E.A."/>
            <person name="Lipzen A."/>
            <person name="Lundell T."/>
            <person name="Morin E."/>
            <person name="Murat C."/>
            <person name="Riley R."/>
            <person name="Ohm R."/>
            <person name="Sun H."/>
            <person name="Tunlid A."/>
            <person name="Henrissat B."/>
            <person name="Grigoriev I.V."/>
            <person name="Hibbett D.S."/>
            <person name="Martin F."/>
        </authorList>
    </citation>
    <scope>NUCLEOTIDE SEQUENCE [LARGE SCALE GENOMIC DNA]</scope>
    <source>
        <strain evidence="1 2">Koide BX008</strain>
    </source>
</reference>
<dbReference type="AlphaFoldDB" id="A0A0C2WS43"/>
<sequence>MSKITKALNSIALHFTAMSVTTNILGQTMSMLEMYRSPPCLTSSGCCPCAKRRGMRQGSRWNVCRFLSRSVDEHNVLMQPHILCLKLDGFLPVTRHGIRLCNS</sequence>
<evidence type="ECO:0000313" key="1">
    <source>
        <dbReference type="EMBL" id="KIL59138.1"/>
    </source>
</evidence>
<organism evidence="1 2">
    <name type="scientific">Amanita muscaria (strain Koide BX008)</name>
    <dbReference type="NCBI Taxonomy" id="946122"/>
    <lineage>
        <taxon>Eukaryota</taxon>
        <taxon>Fungi</taxon>
        <taxon>Dikarya</taxon>
        <taxon>Basidiomycota</taxon>
        <taxon>Agaricomycotina</taxon>
        <taxon>Agaricomycetes</taxon>
        <taxon>Agaricomycetidae</taxon>
        <taxon>Agaricales</taxon>
        <taxon>Pluteineae</taxon>
        <taxon>Amanitaceae</taxon>
        <taxon>Amanita</taxon>
    </lineage>
</organism>
<dbReference type="Proteomes" id="UP000054549">
    <property type="component" value="Unassembled WGS sequence"/>
</dbReference>